<dbReference type="Proteomes" id="UP000598996">
    <property type="component" value="Unassembled WGS sequence"/>
</dbReference>
<evidence type="ECO:0000313" key="2">
    <source>
        <dbReference type="EMBL" id="MBL7259054.1"/>
    </source>
</evidence>
<keyword evidence="2" id="KW-0489">Methyltransferase</keyword>
<dbReference type="RefSeq" id="WP_202995703.1">
    <property type="nucleotide sequence ID" value="NZ_JAENHO010000010.1"/>
</dbReference>
<gene>
    <name evidence="2" type="ORF">JKJ07_32545</name>
</gene>
<protein>
    <submittedName>
        <fullName evidence="2">Class I SAM-dependent methyltransferase</fullName>
    </submittedName>
</protein>
<dbReference type="Gene3D" id="3.40.50.150">
    <property type="entry name" value="Vaccinia Virus protein VP39"/>
    <property type="match status" value="1"/>
</dbReference>
<dbReference type="SUPFAM" id="SSF53335">
    <property type="entry name" value="S-adenosyl-L-methionine-dependent methyltransferases"/>
    <property type="match status" value="1"/>
</dbReference>
<dbReference type="GO" id="GO:0032259">
    <property type="term" value="P:methylation"/>
    <property type="evidence" value="ECO:0007669"/>
    <property type="project" value="UniProtKB-KW"/>
</dbReference>
<reference evidence="2 3" key="1">
    <citation type="submission" date="2021-01" db="EMBL/GenBank/DDBJ databases">
        <title>Actinoplanes sp. nov. LDG1-01 isolated from lichen.</title>
        <authorList>
            <person name="Saeng-In P."/>
            <person name="Phongsopitanun W."/>
            <person name="Kanchanasin P."/>
            <person name="Yuki M."/>
            <person name="Kudo T."/>
            <person name="Ohkuma M."/>
            <person name="Tanasupawat S."/>
        </authorList>
    </citation>
    <scope>NUCLEOTIDE SEQUENCE [LARGE SCALE GENOMIC DNA]</scope>
    <source>
        <strain evidence="2 3">LDG1-01</strain>
    </source>
</reference>
<organism evidence="2 3">
    <name type="scientific">Paractinoplanes lichenicola</name>
    <dbReference type="NCBI Taxonomy" id="2802976"/>
    <lineage>
        <taxon>Bacteria</taxon>
        <taxon>Bacillati</taxon>
        <taxon>Actinomycetota</taxon>
        <taxon>Actinomycetes</taxon>
        <taxon>Micromonosporales</taxon>
        <taxon>Micromonosporaceae</taxon>
        <taxon>Paractinoplanes</taxon>
    </lineage>
</organism>
<dbReference type="EMBL" id="JAENHO010000010">
    <property type="protein sequence ID" value="MBL7259054.1"/>
    <property type="molecule type" value="Genomic_DNA"/>
</dbReference>
<keyword evidence="2" id="KW-0808">Transferase</keyword>
<dbReference type="InterPro" id="IPR029063">
    <property type="entry name" value="SAM-dependent_MTases_sf"/>
</dbReference>
<sequence length="255" mass="27680">MRVRGTVFGEVADDYDRIRPGYPVELADELLGLAGGPVLEVGSGTGKATRLFARDGVDLTCVEPDARMAEVLRRNLPGVEVVESAFEDWTPPRPYGLLVSGQAWHWVDPARRADLAFAALAPGGLFAPFWNVFLVADPGLHAALAEVDARHGLTGHTSHRLSAAGLVPLGEFEQEWADLGLTDGRFTGLRSLRYESVLSYDAEQYREYLMSTSLLRMLDPIKADVVLDETIAVIEGSGGVVDFKVCTDVALAQRV</sequence>
<dbReference type="InterPro" id="IPR041698">
    <property type="entry name" value="Methyltransf_25"/>
</dbReference>
<evidence type="ECO:0000259" key="1">
    <source>
        <dbReference type="Pfam" id="PF13649"/>
    </source>
</evidence>
<name>A0ABS1VX33_9ACTN</name>
<proteinExistence type="predicted"/>
<keyword evidence="3" id="KW-1185">Reference proteome</keyword>
<dbReference type="Pfam" id="PF13649">
    <property type="entry name" value="Methyltransf_25"/>
    <property type="match status" value="1"/>
</dbReference>
<dbReference type="CDD" id="cd02440">
    <property type="entry name" value="AdoMet_MTases"/>
    <property type="match status" value="1"/>
</dbReference>
<comment type="caution">
    <text evidence="2">The sequence shown here is derived from an EMBL/GenBank/DDBJ whole genome shotgun (WGS) entry which is preliminary data.</text>
</comment>
<evidence type="ECO:0000313" key="3">
    <source>
        <dbReference type="Proteomes" id="UP000598996"/>
    </source>
</evidence>
<dbReference type="GO" id="GO:0008168">
    <property type="term" value="F:methyltransferase activity"/>
    <property type="evidence" value="ECO:0007669"/>
    <property type="project" value="UniProtKB-KW"/>
</dbReference>
<accession>A0ABS1VX33</accession>
<feature type="domain" description="Methyltransferase" evidence="1">
    <location>
        <begin position="38"/>
        <end position="124"/>
    </location>
</feature>